<reference evidence="1" key="1">
    <citation type="submission" date="2019-12" db="EMBL/GenBank/DDBJ databases">
        <title>Genome sequencing and annotation of Brassica cretica.</title>
        <authorList>
            <person name="Studholme D.J."/>
            <person name="Sarris P."/>
        </authorList>
    </citation>
    <scope>NUCLEOTIDE SEQUENCE</scope>
    <source>
        <strain evidence="1">PFS-109/04</strain>
        <tissue evidence="1">Leaf</tissue>
    </source>
</reference>
<dbReference type="AlphaFoldDB" id="A0A8S9P119"/>
<organism evidence="1 2">
    <name type="scientific">Brassica cretica</name>
    <name type="common">Mustard</name>
    <dbReference type="NCBI Taxonomy" id="69181"/>
    <lineage>
        <taxon>Eukaryota</taxon>
        <taxon>Viridiplantae</taxon>
        <taxon>Streptophyta</taxon>
        <taxon>Embryophyta</taxon>
        <taxon>Tracheophyta</taxon>
        <taxon>Spermatophyta</taxon>
        <taxon>Magnoliopsida</taxon>
        <taxon>eudicotyledons</taxon>
        <taxon>Gunneridae</taxon>
        <taxon>Pentapetalae</taxon>
        <taxon>rosids</taxon>
        <taxon>malvids</taxon>
        <taxon>Brassicales</taxon>
        <taxon>Brassicaceae</taxon>
        <taxon>Brassiceae</taxon>
        <taxon>Brassica</taxon>
    </lineage>
</organism>
<name>A0A8S9P119_BRACR</name>
<proteinExistence type="predicted"/>
<sequence length="99" mass="11318">MLKIQRRCSLPLWGTKEPPTTVPTRLGTTINHEPPEAYEMSSECHDVIHRRSYQQPTILIQSVSSRSMEKQVFGFTFHSLMLVKGEHSLVLVKGEGYFS</sequence>
<evidence type="ECO:0000313" key="2">
    <source>
        <dbReference type="Proteomes" id="UP000712600"/>
    </source>
</evidence>
<comment type="caution">
    <text evidence="1">The sequence shown here is derived from an EMBL/GenBank/DDBJ whole genome shotgun (WGS) entry which is preliminary data.</text>
</comment>
<dbReference type="EMBL" id="QGKX02001521">
    <property type="protein sequence ID" value="KAF3507232.1"/>
    <property type="molecule type" value="Genomic_DNA"/>
</dbReference>
<accession>A0A8S9P119</accession>
<protein>
    <submittedName>
        <fullName evidence="1">Uncharacterized protein</fullName>
    </submittedName>
</protein>
<dbReference type="Proteomes" id="UP000712600">
    <property type="component" value="Unassembled WGS sequence"/>
</dbReference>
<evidence type="ECO:0000313" key="1">
    <source>
        <dbReference type="EMBL" id="KAF3507232.1"/>
    </source>
</evidence>
<gene>
    <name evidence="1" type="ORF">F2Q69_00005479</name>
</gene>